<evidence type="ECO:0000256" key="1">
    <source>
        <dbReference type="ARBA" id="ARBA00006534"/>
    </source>
</evidence>
<reference evidence="5" key="1">
    <citation type="submission" date="2020-04" db="EMBL/GenBank/DDBJ databases">
        <authorList>
            <person name="Zhang T."/>
        </authorList>
    </citation>
    <scope>NUCLEOTIDE SEQUENCE</scope>
    <source>
        <strain evidence="5">HKST-UBA02</strain>
    </source>
</reference>
<dbReference type="Gene3D" id="3.40.50.880">
    <property type="match status" value="1"/>
</dbReference>
<accession>A0A955LWM9</accession>
<reference evidence="5" key="2">
    <citation type="journal article" date="2021" name="Microbiome">
        <title>Successional dynamics and alternative stable states in a saline activated sludge microbial community over 9 years.</title>
        <authorList>
            <person name="Wang Y."/>
            <person name="Ye J."/>
            <person name="Ju F."/>
            <person name="Liu L."/>
            <person name="Boyd J.A."/>
            <person name="Deng Y."/>
            <person name="Parks D.H."/>
            <person name="Jiang X."/>
            <person name="Yin X."/>
            <person name="Woodcroft B.J."/>
            <person name="Tyson G.W."/>
            <person name="Hugenholtz P."/>
            <person name="Polz M.F."/>
            <person name="Zhang T."/>
        </authorList>
    </citation>
    <scope>NUCLEOTIDE SEQUENCE</scope>
    <source>
        <strain evidence="5">HKST-UBA02</strain>
    </source>
</reference>
<dbReference type="Pfam" id="PF03575">
    <property type="entry name" value="Peptidase_S51"/>
    <property type="match status" value="1"/>
</dbReference>
<dbReference type="EMBL" id="JAGQKY010000248">
    <property type="protein sequence ID" value="MCA9398027.1"/>
    <property type="molecule type" value="Genomic_DNA"/>
</dbReference>
<evidence type="ECO:0000256" key="2">
    <source>
        <dbReference type="ARBA" id="ARBA00022670"/>
    </source>
</evidence>
<proteinExistence type="inferred from homology"/>
<dbReference type="InterPro" id="IPR029062">
    <property type="entry name" value="Class_I_gatase-like"/>
</dbReference>
<evidence type="ECO:0000256" key="3">
    <source>
        <dbReference type="ARBA" id="ARBA00022801"/>
    </source>
</evidence>
<dbReference type="Proteomes" id="UP000699691">
    <property type="component" value="Unassembled WGS sequence"/>
</dbReference>
<keyword evidence="5" id="KW-0315">Glutamine amidotransferase</keyword>
<keyword evidence="4" id="KW-0720">Serine protease</keyword>
<protein>
    <submittedName>
        <fullName evidence="5">Type 1 glutamine amidotransferase-like domain-containing protein</fullName>
    </submittedName>
</protein>
<evidence type="ECO:0000313" key="6">
    <source>
        <dbReference type="Proteomes" id="UP000699691"/>
    </source>
</evidence>
<keyword evidence="2" id="KW-0645">Protease</keyword>
<evidence type="ECO:0000313" key="5">
    <source>
        <dbReference type="EMBL" id="MCA9398027.1"/>
    </source>
</evidence>
<comment type="caution">
    <text evidence="5">The sequence shown here is derived from an EMBL/GenBank/DDBJ whole genome shotgun (WGS) entry which is preliminary data.</text>
</comment>
<dbReference type="SUPFAM" id="SSF52317">
    <property type="entry name" value="Class I glutamine amidotransferase-like"/>
    <property type="match status" value="1"/>
</dbReference>
<dbReference type="InterPro" id="IPR005320">
    <property type="entry name" value="Peptidase_S51"/>
</dbReference>
<keyword evidence="3" id="KW-0378">Hydrolase</keyword>
<gene>
    <name evidence="5" type="ORF">KC573_04310</name>
</gene>
<feature type="non-terminal residue" evidence="5">
    <location>
        <position position="138"/>
    </location>
</feature>
<name>A0A955LWM9_UNCKA</name>
<organism evidence="5 6">
    <name type="scientific">candidate division WWE3 bacterium</name>
    <dbReference type="NCBI Taxonomy" id="2053526"/>
    <lineage>
        <taxon>Bacteria</taxon>
        <taxon>Katanobacteria</taxon>
    </lineage>
</organism>
<dbReference type="GO" id="GO:0008236">
    <property type="term" value="F:serine-type peptidase activity"/>
    <property type="evidence" value="ECO:0007669"/>
    <property type="project" value="UniProtKB-KW"/>
</dbReference>
<sequence>MDIILTSLGTHNLSVCDFIINHTTDKGLLNMLFVTTGCNLLHNPDFLFDEKQRLSKTDFVVTEFDLVGKTFSEICSAVRENDVIWVHGGKPFYLLKYIRESRFKEALLKEGQNKVYIGQSSGSYVACPNIDMALWKSQ</sequence>
<dbReference type="AlphaFoldDB" id="A0A955LWM9"/>
<comment type="similarity">
    <text evidence="1">Belongs to the peptidase S51 family.</text>
</comment>
<evidence type="ECO:0000256" key="4">
    <source>
        <dbReference type="ARBA" id="ARBA00022825"/>
    </source>
</evidence>
<dbReference type="GO" id="GO:0006508">
    <property type="term" value="P:proteolysis"/>
    <property type="evidence" value="ECO:0007669"/>
    <property type="project" value="UniProtKB-KW"/>
</dbReference>